<comment type="caution">
    <text evidence="1">The sequence shown here is derived from an EMBL/GenBank/DDBJ whole genome shotgun (WGS) entry which is preliminary data.</text>
</comment>
<accession>A0ACB0ZQP5</accession>
<keyword evidence="2" id="KW-1185">Reference proteome</keyword>
<organism evidence="1 2">
    <name type="scientific">Meloidogyne enterolobii</name>
    <name type="common">Root-knot nematode worm</name>
    <name type="synonym">Meloidogyne mayaguensis</name>
    <dbReference type="NCBI Taxonomy" id="390850"/>
    <lineage>
        <taxon>Eukaryota</taxon>
        <taxon>Metazoa</taxon>
        <taxon>Ecdysozoa</taxon>
        <taxon>Nematoda</taxon>
        <taxon>Chromadorea</taxon>
        <taxon>Rhabditida</taxon>
        <taxon>Tylenchina</taxon>
        <taxon>Tylenchomorpha</taxon>
        <taxon>Tylenchoidea</taxon>
        <taxon>Meloidogynidae</taxon>
        <taxon>Meloidogyninae</taxon>
        <taxon>Meloidogyne</taxon>
    </lineage>
</organism>
<gene>
    <name evidence="1" type="ORF">MENTE1834_LOCUS28496</name>
</gene>
<proteinExistence type="predicted"/>
<dbReference type="EMBL" id="CAVMJV010000043">
    <property type="protein sequence ID" value="CAK5081273.1"/>
    <property type="molecule type" value="Genomic_DNA"/>
</dbReference>
<reference evidence="1" key="1">
    <citation type="submission" date="2023-11" db="EMBL/GenBank/DDBJ databases">
        <authorList>
            <person name="Poullet M."/>
        </authorList>
    </citation>
    <scope>NUCLEOTIDE SEQUENCE</scope>
    <source>
        <strain evidence="1">E1834</strain>
    </source>
</reference>
<evidence type="ECO:0000313" key="1">
    <source>
        <dbReference type="EMBL" id="CAK5081273.1"/>
    </source>
</evidence>
<dbReference type="Proteomes" id="UP001497535">
    <property type="component" value="Unassembled WGS sequence"/>
</dbReference>
<protein>
    <submittedName>
        <fullName evidence="1">Uncharacterized protein</fullName>
    </submittedName>
</protein>
<evidence type="ECO:0000313" key="2">
    <source>
        <dbReference type="Proteomes" id="UP001497535"/>
    </source>
</evidence>
<sequence length="409" mass="47370">MQWKPDEKVIEGLAAYKGMSSWKLNLILDWILGDKRIPARWQVPLAKSEEQFPVVVFSHGISGTRQLYSINCSSLSSHGYVVAALDHRDGSSCYTYELNKDPFTGELIQKHIEMKKLPHEEQEYESRIAQVEQRTLETINMLKLFKKLNEGLRNSNVEIVCGNEFDWEQFKGRLNLDKAISIGHSFGGASALTSCAVEKGFKCCVVMDAWLYPFDCKYYEEITQPVLMLNASKWQWPMNLKRLLYLQQQNGGEGKSMYTLTDIVHQSFSGFLKLLLGFSLGFLGGKKVRGWLFLGNIRIFKSKNTSFFGPECPERGRFSIPTPRSELIIYTIRFVSPSCVQICKNFKWETKTRRTTGDLSRSPKNRLKRLFFRFGITHSRKNWQIYGFSRSTRPRIFGKYNYSTNYNIY</sequence>
<name>A0ACB0ZQP5_MELEN</name>